<protein>
    <recommendedName>
        <fullName evidence="1">Tf2-1-like SH3-like domain-containing protein</fullName>
    </recommendedName>
</protein>
<organism evidence="2 3">
    <name type="scientific">Acer yangbiense</name>
    <dbReference type="NCBI Taxonomy" id="1000413"/>
    <lineage>
        <taxon>Eukaryota</taxon>
        <taxon>Viridiplantae</taxon>
        <taxon>Streptophyta</taxon>
        <taxon>Embryophyta</taxon>
        <taxon>Tracheophyta</taxon>
        <taxon>Spermatophyta</taxon>
        <taxon>Magnoliopsida</taxon>
        <taxon>eudicotyledons</taxon>
        <taxon>Gunneridae</taxon>
        <taxon>Pentapetalae</taxon>
        <taxon>rosids</taxon>
        <taxon>malvids</taxon>
        <taxon>Sapindales</taxon>
        <taxon>Sapindaceae</taxon>
        <taxon>Hippocastanoideae</taxon>
        <taxon>Acereae</taxon>
        <taxon>Acer</taxon>
    </lineage>
</organism>
<evidence type="ECO:0000313" key="3">
    <source>
        <dbReference type="Proteomes" id="UP000323000"/>
    </source>
</evidence>
<feature type="domain" description="Tf2-1-like SH3-like" evidence="1">
    <location>
        <begin position="20"/>
        <end position="54"/>
    </location>
</feature>
<dbReference type="Pfam" id="PF24626">
    <property type="entry name" value="SH3_Tf2-1"/>
    <property type="match status" value="1"/>
</dbReference>
<keyword evidence="3" id="KW-1185">Reference proteome</keyword>
<dbReference type="AlphaFoldDB" id="A0A5C7IUA0"/>
<dbReference type="EMBL" id="VAHF01000001">
    <property type="protein sequence ID" value="TXG72940.1"/>
    <property type="molecule type" value="Genomic_DNA"/>
</dbReference>
<name>A0A5C7IUA0_9ROSI</name>
<evidence type="ECO:0000259" key="1">
    <source>
        <dbReference type="Pfam" id="PF24626"/>
    </source>
</evidence>
<proteinExistence type="predicted"/>
<gene>
    <name evidence="2" type="ORF">EZV62_001519</name>
</gene>
<accession>A0A5C7IUA0</accession>
<dbReference type="Proteomes" id="UP000323000">
    <property type="component" value="Chromosome 1"/>
</dbReference>
<dbReference type="OrthoDB" id="1280581at2759"/>
<dbReference type="PANTHER" id="PTHR46148:SF52">
    <property type="entry name" value="OS04G0603800 PROTEIN"/>
    <property type="match status" value="1"/>
</dbReference>
<dbReference type="InterPro" id="IPR056924">
    <property type="entry name" value="SH3_Tf2-1"/>
</dbReference>
<dbReference type="PANTHER" id="PTHR46148">
    <property type="entry name" value="CHROMO DOMAIN-CONTAINING PROTEIN"/>
    <property type="match status" value="1"/>
</dbReference>
<evidence type="ECO:0000313" key="2">
    <source>
        <dbReference type="EMBL" id="TXG72940.1"/>
    </source>
</evidence>
<comment type="caution">
    <text evidence="2">The sequence shown here is derived from an EMBL/GenBank/DDBJ whole genome shotgun (WGS) entry which is preliminary data.</text>
</comment>
<reference evidence="3" key="1">
    <citation type="journal article" date="2019" name="Gigascience">
        <title>De novo genome assembly of the endangered Acer yangbiense, a plant species with extremely small populations endemic to Yunnan Province, China.</title>
        <authorList>
            <person name="Yang J."/>
            <person name="Wariss H.M."/>
            <person name="Tao L."/>
            <person name="Zhang R."/>
            <person name="Yun Q."/>
            <person name="Hollingsworth P."/>
            <person name="Dao Z."/>
            <person name="Luo G."/>
            <person name="Guo H."/>
            <person name="Ma Y."/>
            <person name="Sun W."/>
        </authorList>
    </citation>
    <scope>NUCLEOTIDE SEQUENCE [LARGE SCALE GENOMIC DNA]</scope>
    <source>
        <strain evidence="3">cv. Malutang</strain>
    </source>
</reference>
<sequence>MFKKKVRSQRLGVPEALTLPSSVLAKIRTVAYKLQLPHDSLIHPVFHVSQLKKKIEEPIVVSQDLPHTGSDSQILVYPIAILARKIIKRRNQVVVQFLVQWSNSKPEDAS</sequence>